<keyword evidence="1" id="KW-0732">Signal</keyword>
<dbReference type="EMBL" id="MUMY01000002">
    <property type="protein sequence ID" value="ONM50121.1"/>
    <property type="molecule type" value="Genomic_DNA"/>
</dbReference>
<evidence type="ECO:0000313" key="3">
    <source>
        <dbReference type="Proteomes" id="UP000188836"/>
    </source>
</evidence>
<feature type="signal peptide" evidence="1">
    <location>
        <begin position="1"/>
        <end position="27"/>
    </location>
</feature>
<dbReference type="Proteomes" id="UP000188836">
    <property type="component" value="Unassembled WGS sequence"/>
</dbReference>
<evidence type="ECO:0000256" key="1">
    <source>
        <dbReference type="SAM" id="SignalP"/>
    </source>
</evidence>
<organism evidence="2 3">
    <name type="scientific">Nocardia donostiensis</name>
    <dbReference type="NCBI Taxonomy" id="1538463"/>
    <lineage>
        <taxon>Bacteria</taxon>
        <taxon>Bacillati</taxon>
        <taxon>Actinomycetota</taxon>
        <taxon>Actinomycetes</taxon>
        <taxon>Mycobacteriales</taxon>
        <taxon>Nocardiaceae</taxon>
        <taxon>Nocardia</taxon>
    </lineage>
</organism>
<dbReference type="AlphaFoldDB" id="A0A1W0BM71"/>
<proteinExistence type="predicted"/>
<reference evidence="2 3" key="1">
    <citation type="journal article" date="2016" name="Antonie Van Leeuwenhoek">
        <title>Nocardia donostiensis sp. nov., isolated from human respiratory specimens.</title>
        <authorList>
            <person name="Ercibengoa M."/>
            <person name="Bell M."/>
            <person name="Marimon J.M."/>
            <person name="Humrighouse B."/>
            <person name="Klenk H.P."/>
            <person name="Potter G."/>
            <person name="Perez-Trallero E."/>
        </authorList>
    </citation>
    <scope>NUCLEOTIDE SEQUENCE [LARGE SCALE GENOMIC DNA]</scope>
    <source>
        <strain evidence="2 3">X1655</strain>
    </source>
</reference>
<evidence type="ECO:0000313" key="2">
    <source>
        <dbReference type="EMBL" id="ONM50121.1"/>
    </source>
</evidence>
<protein>
    <recommendedName>
        <fullName evidence="4">Secreted protein</fullName>
    </recommendedName>
</protein>
<dbReference type="OrthoDB" id="4570239at2"/>
<evidence type="ECO:0008006" key="4">
    <source>
        <dbReference type="Google" id="ProtNLM"/>
    </source>
</evidence>
<sequence>MFRTAGMVGALAVAGTVGLLAAGTASAAPGGLNLNGEVHTDPVGCYNTGDHFFNTLQTTVTNGTDRDITLYAGPDCAGQVLGVLPPNKIGYVPKGGSVSVP</sequence>
<comment type="caution">
    <text evidence="2">The sequence shown here is derived from an EMBL/GenBank/DDBJ whole genome shotgun (WGS) entry which is preliminary data.</text>
</comment>
<accession>A0A1W0BM71</accession>
<feature type="chain" id="PRO_5013184419" description="Secreted protein" evidence="1">
    <location>
        <begin position="28"/>
        <end position="101"/>
    </location>
</feature>
<gene>
    <name evidence="2" type="ORF">B0T46_03260</name>
</gene>
<dbReference type="RefSeq" id="WP_077114940.1">
    <property type="nucleotide sequence ID" value="NZ_LOKT01000004.1"/>
</dbReference>
<keyword evidence="3" id="KW-1185">Reference proteome</keyword>
<name>A0A1W0BM71_9NOCA</name>